<dbReference type="RefSeq" id="WP_248159849.1">
    <property type="nucleotide sequence ID" value="NZ_JALNMJ010000035.1"/>
</dbReference>
<keyword evidence="2" id="KW-1185">Reference proteome</keyword>
<protein>
    <submittedName>
        <fullName evidence="1">Uncharacterized protein</fullName>
    </submittedName>
</protein>
<proteinExistence type="predicted"/>
<name>A0ABT0H2N3_9HYPH</name>
<accession>A0ABT0H2N3</accession>
<organism evidence="1 2">
    <name type="scientific">Roseibium sediminicola</name>
    <dbReference type="NCBI Taxonomy" id="2933272"/>
    <lineage>
        <taxon>Bacteria</taxon>
        <taxon>Pseudomonadati</taxon>
        <taxon>Pseudomonadota</taxon>
        <taxon>Alphaproteobacteria</taxon>
        <taxon>Hyphomicrobiales</taxon>
        <taxon>Stappiaceae</taxon>
        <taxon>Roseibium</taxon>
    </lineage>
</organism>
<comment type="caution">
    <text evidence="1">The sequence shown here is derived from an EMBL/GenBank/DDBJ whole genome shotgun (WGS) entry which is preliminary data.</text>
</comment>
<dbReference type="EMBL" id="JALNMJ010000035">
    <property type="protein sequence ID" value="MCK7615947.1"/>
    <property type="molecule type" value="Genomic_DNA"/>
</dbReference>
<reference evidence="1" key="1">
    <citation type="submission" date="2022-04" db="EMBL/GenBank/DDBJ databases">
        <title>Roseibium sp. CAU 1639 isolated from mud.</title>
        <authorList>
            <person name="Kim W."/>
        </authorList>
    </citation>
    <scope>NUCLEOTIDE SEQUENCE</scope>
    <source>
        <strain evidence="1">CAU 1639</strain>
    </source>
</reference>
<evidence type="ECO:0000313" key="1">
    <source>
        <dbReference type="EMBL" id="MCK7615947.1"/>
    </source>
</evidence>
<evidence type="ECO:0000313" key="2">
    <source>
        <dbReference type="Proteomes" id="UP001431221"/>
    </source>
</evidence>
<sequence>MTFCGYSTSNALALSVPFTFVDEESQPFQTPDNRQVGEHALSAMYFGYLDKNAGGLVQGAVTAQKLPSEAPGFSERLANANPWISSRLSWRLHWRRNRRRSKTCRCFLAQAEPRGAWQF</sequence>
<gene>
    <name evidence="1" type="ORF">M0H32_27635</name>
</gene>
<dbReference type="Proteomes" id="UP001431221">
    <property type="component" value="Unassembled WGS sequence"/>
</dbReference>